<dbReference type="EMBL" id="DQ525419">
    <property type="protein sequence ID" value="ABG24271.1"/>
    <property type="molecule type" value="Genomic_RNA"/>
</dbReference>
<evidence type="ECO:0000313" key="3">
    <source>
        <dbReference type="EMBL" id="ABG24271.1"/>
    </source>
</evidence>
<dbReference type="Gene3D" id="1.20.5.340">
    <property type="match status" value="2"/>
</dbReference>
<dbReference type="InterPro" id="IPR007662">
    <property type="entry name" value="SigmaC_C"/>
</dbReference>
<evidence type="ECO:0000259" key="2">
    <source>
        <dbReference type="Pfam" id="PF17750"/>
    </source>
</evidence>
<proteinExistence type="predicted"/>
<dbReference type="Gene3D" id="2.60.90.40">
    <property type="match status" value="1"/>
</dbReference>
<accession>A3E174</accession>
<dbReference type="Gene3D" id="2.10.25.20">
    <property type="entry name" value="reovirus attachment protein sigma1, domain 1"/>
    <property type="match status" value="1"/>
</dbReference>
<feature type="domain" description="Reovirus sigma C capsid protein triple beta spiral" evidence="2">
    <location>
        <begin position="162"/>
        <end position="194"/>
    </location>
</feature>
<name>A3E174_9REOV</name>
<protein>
    <submittedName>
        <fullName evidence="3">SigmaC protein</fullName>
    </submittedName>
</protein>
<dbReference type="Pfam" id="PF17750">
    <property type="entry name" value="Reo_sigmaC_M"/>
    <property type="match status" value="1"/>
</dbReference>
<feature type="domain" description="Reovirus sigma C capsid protein C-terminal" evidence="1">
    <location>
        <begin position="203"/>
        <end position="329"/>
    </location>
</feature>
<evidence type="ECO:0000259" key="1">
    <source>
        <dbReference type="Pfam" id="PF04582"/>
    </source>
</evidence>
<organism evidence="3">
    <name type="scientific">Avian orthoreovirus</name>
    <dbReference type="NCBI Taxonomy" id="38170"/>
    <lineage>
        <taxon>Viruses</taxon>
        <taxon>Riboviria</taxon>
        <taxon>Orthornavirae</taxon>
        <taxon>Duplornaviricota</taxon>
        <taxon>Resentoviricetes</taxon>
        <taxon>Reovirales</taxon>
        <taxon>Spinareoviridae</taxon>
        <taxon>Orthoreovirus</taxon>
        <taxon>Orthoreovirus avis</taxon>
    </lineage>
</organism>
<dbReference type="InterPro" id="IPR041345">
    <property type="entry name" value="Reo_sigmaC_M"/>
</dbReference>
<dbReference type="Pfam" id="PF04582">
    <property type="entry name" value="Reo_sigmaC"/>
    <property type="match status" value="1"/>
</dbReference>
<reference evidence="3" key="1">
    <citation type="journal article" date="2007" name="Virus Genes">
        <title>Sequence and phylogenetic analysis of the S1 genome segment of turkey-origin reoviruses.</title>
        <authorList>
            <person name="Day J.M."/>
            <person name="Pantin-Jackwood M.J."/>
            <person name="Spackman E."/>
        </authorList>
    </citation>
    <scope>NUCLEOTIDE SEQUENCE</scope>
    <source>
        <strain evidence="3">NC/SEP-R44/03</strain>
    </source>
</reference>
<sequence>MTQSLSQRQRNEVVTLILSLNSNLSTVPGDLATIRSRLDHLENQQSTLASSVGALHSSVSSLSSGLSDLTVSVGSLTSELTSALLTLNGLSSSVSSLLDSVSGLDGRVTQAETSISRMNQSLSSISSDLSNLGSSVSTLALNLQSVVDRVTALERAAANPITVSPPLRLDGNVLSLNMNRDFCSASTSLSSYSSAAEFGGGAWLVDAGNYGNTSAYLMNVVAHAHGSRTDLRLSSTTSFTSSNSEAYLRLAISRITEWPIQSQYRLLPSAAFRASSFPFTVTYKVGNATASFVGSGKYTAQDTCEFRFQTGLTSTTNIQILSLTYSVDT</sequence>